<proteinExistence type="predicted"/>
<dbReference type="GO" id="GO:0032259">
    <property type="term" value="P:methylation"/>
    <property type="evidence" value="ECO:0007669"/>
    <property type="project" value="UniProtKB-KW"/>
</dbReference>
<dbReference type="AlphaFoldDB" id="A0LNM1"/>
<dbReference type="GO" id="GO:0008168">
    <property type="term" value="F:methyltransferase activity"/>
    <property type="evidence" value="ECO:0007669"/>
    <property type="project" value="UniProtKB-KW"/>
</dbReference>
<sequence length="267" mass="30343">MRFPESSSFQGKLLRWIKGSMGKAFRIAVNNPLLNSAAAWCGADPLLCRLHHQWVGRNFNPAKSLQENVGFSHREDVEAALSKVHGTLWSFACGNLEEGASILDLGSGTGLIAKRMSSRFKIVGIDISEELTRVARKENPQCEFHVGDFLSFECGSDFALIYSIGVLMYFPPSRLRLFFERAHEVLRPGGYLFLQYSHALKRSDLWFPDISSIKYSPAIVERCAAEFFKIEAHHHSFFEEKIVQDYDRDPFPMDSFVNGYLLIARRP</sequence>
<keyword evidence="4" id="KW-1185">Reference proteome</keyword>
<dbReference type="InterPro" id="IPR029063">
    <property type="entry name" value="SAM-dependent_MTases_sf"/>
</dbReference>
<feature type="domain" description="Methyltransferase" evidence="2">
    <location>
        <begin position="102"/>
        <end position="190"/>
    </location>
</feature>
<dbReference type="CDD" id="cd02440">
    <property type="entry name" value="AdoMet_MTases"/>
    <property type="match status" value="1"/>
</dbReference>
<dbReference type="PANTHER" id="PTHR43861">
    <property type="entry name" value="TRANS-ACONITATE 2-METHYLTRANSFERASE-RELATED"/>
    <property type="match status" value="1"/>
</dbReference>
<keyword evidence="3" id="KW-0489">Methyltransferase</keyword>
<dbReference type="STRING" id="335543.Sfum_3350"/>
<evidence type="ECO:0000259" key="2">
    <source>
        <dbReference type="Pfam" id="PF13649"/>
    </source>
</evidence>
<dbReference type="SUPFAM" id="SSF53335">
    <property type="entry name" value="S-adenosyl-L-methionine-dependent methyltransferases"/>
    <property type="match status" value="1"/>
</dbReference>
<dbReference type="HOGENOM" id="CLU_1041803_0_0_7"/>
<name>A0LNM1_SYNFM</name>
<dbReference type="Pfam" id="PF13649">
    <property type="entry name" value="Methyltransf_25"/>
    <property type="match status" value="1"/>
</dbReference>
<organism evidence="3 4">
    <name type="scientific">Syntrophobacter fumaroxidans (strain DSM 10017 / MPOB)</name>
    <dbReference type="NCBI Taxonomy" id="335543"/>
    <lineage>
        <taxon>Bacteria</taxon>
        <taxon>Pseudomonadati</taxon>
        <taxon>Thermodesulfobacteriota</taxon>
        <taxon>Syntrophobacteria</taxon>
        <taxon>Syntrophobacterales</taxon>
        <taxon>Syntrophobacteraceae</taxon>
        <taxon>Syntrophobacter</taxon>
    </lineage>
</organism>
<accession>A0LNM1</accession>
<keyword evidence="1 3" id="KW-0808">Transferase</keyword>
<gene>
    <name evidence="3" type="ordered locus">Sfum_3350</name>
</gene>
<dbReference type="Proteomes" id="UP000001784">
    <property type="component" value="Chromosome"/>
</dbReference>
<dbReference type="EMBL" id="CP000478">
    <property type="protein sequence ID" value="ABK19023.1"/>
    <property type="molecule type" value="Genomic_DNA"/>
</dbReference>
<evidence type="ECO:0000313" key="3">
    <source>
        <dbReference type="EMBL" id="ABK19023.1"/>
    </source>
</evidence>
<dbReference type="InParanoid" id="A0LNM1"/>
<protein>
    <submittedName>
        <fullName evidence="3">Methyltransferase type 11</fullName>
    </submittedName>
</protein>
<evidence type="ECO:0000313" key="4">
    <source>
        <dbReference type="Proteomes" id="UP000001784"/>
    </source>
</evidence>
<reference evidence="3 4" key="1">
    <citation type="submission" date="2006-10" db="EMBL/GenBank/DDBJ databases">
        <title>Complete sequence of Syntrophobacter fumaroxidans MPOB.</title>
        <authorList>
            <consortium name="US DOE Joint Genome Institute"/>
            <person name="Copeland A."/>
            <person name="Lucas S."/>
            <person name="Lapidus A."/>
            <person name="Barry K."/>
            <person name="Detter J.C."/>
            <person name="Glavina del Rio T."/>
            <person name="Hammon N."/>
            <person name="Israni S."/>
            <person name="Pitluck S."/>
            <person name="Goltsman E.G."/>
            <person name="Martinez M."/>
            <person name="Schmutz J."/>
            <person name="Larimer F."/>
            <person name="Land M."/>
            <person name="Hauser L."/>
            <person name="Kyrpides N."/>
            <person name="Kim E."/>
            <person name="Boone D.R."/>
            <person name="Brockman F."/>
            <person name="Culley D."/>
            <person name="Ferry J."/>
            <person name="Gunsalus R."/>
            <person name="McInerney M.J."/>
            <person name="Morrison M."/>
            <person name="Plugge C."/>
            <person name="Rohlin L."/>
            <person name="Scholten J."/>
            <person name="Sieber J."/>
            <person name="Stams A.J.M."/>
            <person name="Worm P."/>
            <person name="Henstra A.M."/>
            <person name="Richardson P."/>
        </authorList>
    </citation>
    <scope>NUCLEOTIDE SEQUENCE [LARGE SCALE GENOMIC DNA]</scope>
    <source>
        <strain evidence="4">DSM 10017 / MPOB</strain>
    </source>
</reference>
<dbReference type="eggNOG" id="COG2226">
    <property type="taxonomic scope" value="Bacteria"/>
</dbReference>
<dbReference type="KEGG" id="sfu:Sfum_3350"/>
<dbReference type="OrthoDB" id="9790700at2"/>
<evidence type="ECO:0000256" key="1">
    <source>
        <dbReference type="ARBA" id="ARBA00022679"/>
    </source>
</evidence>
<dbReference type="Gene3D" id="3.40.50.150">
    <property type="entry name" value="Vaccinia Virus protein VP39"/>
    <property type="match status" value="1"/>
</dbReference>
<dbReference type="InterPro" id="IPR041698">
    <property type="entry name" value="Methyltransf_25"/>
</dbReference>